<dbReference type="EMBL" id="MU864670">
    <property type="protein sequence ID" value="KAK4182374.1"/>
    <property type="molecule type" value="Genomic_DNA"/>
</dbReference>
<proteinExistence type="predicted"/>
<dbReference type="AlphaFoldDB" id="A0AAN6WHU9"/>
<reference evidence="1" key="2">
    <citation type="submission" date="2023-05" db="EMBL/GenBank/DDBJ databases">
        <authorList>
            <consortium name="Lawrence Berkeley National Laboratory"/>
            <person name="Steindorff A."/>
            <person name="Hensen N."/>
            <person name="Bonometti L."/>
            <person name="Westerberg I."/>
            <person name="Brannstrom I.O."/>
            <person name="Guillou S."/>
            <person name="Cros-Aarteil S."/>
            <person name="Calhoun S."/>
            <person name="Haridas S."/>
            <person name="Kuo A."/>
            <person name="Mondo S."/>
            <person name="Pangilinan J."/>
            <person name="Riley R."/>
            <person name="Labutti K."/>
            <person name="Andreopoulos B."/>
            <person name="Lipzen A."/>
            <person name="Chen C."/>
            <person name="Yanf M."/>
            <person name="Daum C."/>
            <person name="Ng V."/>
            <person name="Clum A."/>
            <person name="Ohm R."/>
            <person name="Martin F."/>
            <person name="Silar P."/>
            <person name="Natvig D."/>
            <person name="Lalanne C."/>
            <person name="Gautier V."/>
            <person name="Ament-Velasquez S.L."/>
            <person name="Kruys A."/>
            <person name="Hutchinson M.I."/>
            <person name="Powell A.J."/>
            <person name="Barry K."/>
            <person name="Miller A.N."/>
            <person name="Grigoriev I.V."/>
            <person name="Debuchy R."/>
            <person name="Gladieux P."/>
            <person name="Thoren M.H."/>
            <person name="Johannesson H."/>
        </authorList>
    </citation>
    <scope>NUCLEOTIDE SEQUENCE</scope>
    <source>
        <strain evidence="1">PSN309</strain>
    </source>
</reference>
<dbReference type="Proteomes" id="UP001302126">
    <property type="component" value="Unassembled WGS sequence"/>
</dbReference>
<name>A0AAN6WHU9_9PEZI</name>
<accession>A0AAN6WHU9</accession>
<reference evidence="1" key="1">
    <citation type="journal article" date="2023" name="Mol. Phylogenet. Evol.">
        <title>Genome-scale phylogeny and comparative genomics of the fungal order Sordariales.</title>
        <authorList>
            <person name="Hensen N."/>
            <person name="Bonometti L."/>
            <person name="Westerberg I."/>
            <person name="Brannstrom I.O."/>
            <person name="Guillou S."/>
            <person name="Cros-Aarteil S."/>
            <person name="Calhoun S."/>
            <person name="Haridas S."/>
            <person name="Kuo A."/>
            <person name="Mondo S."/>
            <person name="Pangilinan J."/>
            <person name="Riley R."/>
            <person name="LaButti K."/>
            <person name="Andreopoulos B."/>
            <person name="Lipzen A."/>
            <person name="Chen C."/>
            <person name="Yan M."/>
            <person name="Daum C."/>
            <person name="Ng V."/>
            <person name="Clum A."/>
            <person name="Steindorff A."/>
            <person name="Ohm R.A."/>
            <person name="Martin F."/>
            <person name="Silar P."/>
            <person name="Natvig D.O."/>
            <person name="Lalanne C."/>
            <person name="Gautier V."/>
            <person name="Ament-Velasquez S.L."/>
            <person name="Kruys A."/>
            <person name="Hutchinson M.I."/>
            <person name="Powell A.J."/>
            <person name="Barry K."/>
            <person name="Miller A.N."/>
            <person name="Grigoriev I.V."/>
            <person name="Debuchy R."/>
            <person name="Gladieux P."/>
            <person name="Hiltunen Thoren M."/>
            <person name="Johannesson H."/>
        </authorList>
    </citation>
    <scope>NUCLEOTIDE SEQUENCE</scope>
    <source>
        <strain evidence="1">PSN309</strain>
    </source>
</reference>
<keyword evidence="2" id="KW-1185">Reference proteome</keyword>
<organism evidence="1 2">
    <name type="scientific">Podospora australis</name>
    <dbReference type="NCBI Taxonomy" id="1536484"/>
    <lineage>
        <taxon>Eukaryota</taxon>
        <taxon>Fungi</taxon>
        <taxon>Dikarya</taxon>
        <taxon>Ascomycota</taxon>
        <taxon>Pezizomycotina</taxon>
        <taxon>Sordariomycetes</taxon>
        <taxon>Sordariomycetidae</taxon>
        <taxon>Sordariales</taxon>
        <taxon>Podosporaceae</taxon>
        <taxon>Podospora</taxon>
    </lineage>
</organism>
<gene>
    <name evidence="1" type="ORF">QBC35DRAFT_536511</name>
</gene>
<evidence type="ECO:0000313" key="1">
    <source>
        <dbReference type="EMBL" id="KAK4182374.1"/>
    </source>
</evidence>
<protein>
    <submittedName>
        <fullName evidence="1">Uncharacterized protein</fullName>
    </submittedName>
</protein>
<sequence>MPILAELLRLPPSQKYTTCRLLYLASAAKMKLLSLLVTALFVPFAQSQTVNCVADACYNGIMAYPTATARGFCFTWLTPNAAGPTATATTRTTVTVIRPTTSVATTTTSTITISIVTSVARRQIISAAVSSQIFAGCGSLSSRVSSACICYITSRR</sequence>
<comment type="caution">
    <text evidence="1">The sequence shown here is derived from an EMBL/GenBank/DDBJ whole genome shotgun (WGS) entry which is preliminary data.</text>
</comment>
<evidence type="ECO:0000313" key="2">
    <source>
        <dbReference type="Proteomes" id="UP001302126"/>
    </source>
</evidence>